<dbReference type="RefSeq" id="WP_024905093.1">
    <property type="nucleotide sequence ID" value="NZ_CADFGU010000012.1"/>
</dbReference>
<dbReference type="PANTHER" id="PTHR43183:SF2">
    <property type="entry name" value="DIHYDROXY-ACID DEHYDRATASE"/>
    <property type="match status" value="1"/>
</dbReference>
<dbReference type="InterPro" id="IPR042096">
    <property type="entry name" value="Dihydro-acid_dehy_C"/>
</dbReference>
<dbReference type="EC" id="4.2.1.9" evidence="8"/>
<comment type="caution">
    <text evidence="8">The sequence shown here is derived from an EMBL/GenBank/DDBJ whole genome shotgun (WGS) entry which is preliminary data.</text>
</comment>
<keyword evidence="4" id="KW-0411">Iron-sulfur</keyword>
<dbReference type="NCBIfam" id="NF009559">
    <property type="entry name" value="PRK13016.1"/>
    <property type="match status" value="1"/>
</dbReference>
<dbReference type="AlphaFoldDB" id="A0A0F5JXY8"/>
<dbReference type="OrthoDB" id="9807077at2"/>
<dbReference type="Gene3D" id="3.50.30.80">
    <property type="entry name" value="IlvD/EDD C-terminal domain-like"/>
    <property type="match status" value="1"/>
</dbReference>
<keyword evidence="9" id="KW-1185">Reference proteome</keyword>
<evidence type="ECO:0000256" key="4">
    <source>
        <dbReference type="ARBA" id="ARBA00023014"/>
    </source>
</evidence>
<keyword evidence="3" id="KW-0408">Iron</keyword>
<dbReference type="GO" id="GO:0004160">
    <property type="term" value="F:dihydroxy-acid dehydratase activity"/>
    <property type="evidence" value="ECO:0007669"/>
    <property type="project" value="UniProtKB-EC"/>
</dbReference>
<accession>A0A0F5JXY8</accession>
<dbReference type="Pfam" id="PF00920">
    <property type="entry name" value="ILVD_EDD_N"/>
    <property type="match status" value="1"/>
</dbReference>
<keyword evidence="2" id="KW-0479">Metal-binding</keyword>
<dbReference type="InterPro" id="IPR020558">
    <property type="entry name" value="DiOHA_6PGluconate_deHydtase_CS"/>
</dbReference>
<evidence type="ECO:0000313" key="8">
    <source>
        <dbReference type="EMBL" id="KKB62741.1"/>
    </source>
</evidence>
<proteinExistence type="inferred from homology"/>
<evidence type="ECO:0000259" key="6">
    <source>
        <dbReference type="Pfam" id="PF00920"/>
    </source>
</evidence>
<dbReference type="SUPFAM" id="SSF52016">
    <property type="entry name" value="LeuD/IlvD-like"/>
    <property type="match status" value="1"/>
</dbReference>
<evidence type="ECO:0000259" key="7">
    <source>
        <dbReference type="Pfam" id="PF24877"/>
    </source>
</evidence>
<dbReference type="PATRIC" id="fig|28092.6.peg.3724"/>
<dbReference type="InterPro" id="IPR000581">
    <property type="entry name" value="ILV_EDD_N"/>
</dbReference>
<evidence type="ECO:0000256" key="5">
    <source>
        <dbReference type="ARBA" id="ARBA00023239"/>
    </source>
</evidence>
<keyword evidence="5 8" id="KW-0456">Lyase</keyword>
<dbReference type="PROSITE" id="PS00886">
    <property type="entry name" value="ILVD_EDD_1"/>
    <property type="match status" value="1"/>
</dbReference>
<gene>
    <name evidence="8" type="ORF">WM40_15795</name>
</gene>
<dbReference type="EMBL" id="LAQU01000016">
    <property type="protein sequence ID" value="KKB62741.1"/>
    <property type="molecule type" value="Genomic_DNA"/>
</dbReference>
<reference evidence="8 9" key="1">
    <citation type="submission" date="2015-03" db="EMBL/GenBank/DDBJ databases">
        <title>Draft Genome Sequence of Burkholderia andropogonis type strain ICMP2807, isolated from Sorghum bicolor.</title>
        <authorList>
            <person name="Lopes-Santos L."/>
            <person name="Castro D.B."/>
            <person name="Ottoboni L.M."/>
            <person name="Park D."/>
            <person name="Weirc B.S."/>
            <person name="Destefano S.A."/>
        </authorList>
    </citation>
    <scope>NUCLEOTIDE SEQUENCE [LARGE SCALE GENOMIC DNA]</scope>
    <source>
        <strain evidence="8 9">ICMP2807</strain>
    </source>
</reference>
<comment type="similarity">
    <text evidence="1">Belongs to the IlvD/Edd family.</text>
</comment>
<dbReference type="GO" id="GO:0051536">
    <property type="term" value="F:iron-sulfur cluster binding"/>
    <property type="evidence" value="ECO:0007669"/>
    <property type="project" value="UniProtKB-KW"/>
</dbReference>
<dbReference type="SUPFAM" id="SSF143975">
    <property type="entry name" value="IlvD/EDD N-terminal domain-like"/>
    <property type="match status" value="1"/>
</dbReference>
<feature type="domain" description="Dihydroxy-acid/6-phosphogluconate dehydratase N-terminal" evidence="6">
    <location>
        <begin position="44"/>
        <end position="355"/>
    </location>
</feature>
<dbReference type="NCBIfam" id="NF009560">
    <property type="entry name" value="PRK13017.1"/>
    <property type="match status" value="1"/>
</dbReference>
<sequence length="590" mass="64669">MTTNRKKPEDLRSYRWYGVNDLRSFGHRSRTAQMGYHATDYMGKPVIAILNTWSEVNSCHTHFKQRVEEVKRGIWQAGGFPVEMPVMTLAEPFQKPTTMLYRNFLAMEAEEVLRSYQFDGCVLMGGCDKTTPGLLMGAISMDLPTIYLPAGPMLRGNWNGRTLGSGSDTWKYWADLRAGNITEDEWKGIESGIARSPGHCMTMGTASTMTSATEALGMILPGYSSIPAPDSRHAQMASLTGQRIVEMVWTDQKPSDILTAKSFDNAITTVLAMSGSTNAIVHLVAVARRAGIPLTLSRFDELSRITPVLANLRPAGKYLMEDFYYAGGLRALLVELGDLIDGTQMTVNGKTLADNIAGADIHDDDVIRKRDNAVLERDGLAVLTGNLAPDGAVIKPAAAEPHLLKARGPAVVFKDYNDMAARIDNDDLDVSPHSVIVLQHAGPVGAPGMPEWGQLPIPQKLLKQGVRDMVRISDARMSGTSYGACVLHVAPESFVGGPLALVRDGDIIELDVEKRRLHLDISDAELATRRAAWVAPKRPFERGFGVMHQIHVTQANKGCDFDFLEEPVKVTAIPTDEMLQHGARDEPEIH</sequence>
<dbReference type="InterPro" id="IPR052352">
    <property type="entry name" value="Sugar_Degrad_Dehydratases"/>
</dbReference>
<dbReference type="STRING" id="28092.WM40_15795"/>
<protein>
    <submittedName>
        <fullName evidence="8">Dihydroxy-acid dehydratase</fullName>
        <ecNumber evidence="8">4.2.1.9</ecNumber>
    </submittedName>
</protein>
<organism evidence="8 9">
    <name type="scientific">Robbsia andropogonis</name>
    <dbReference type="NCBI Taxonomy" id="28092"/>
    <lineage>
        <taxon>Bacteria</taxon>
        <taxon>Pseudomonadati</taxon>
        <taxon>Pseudomonadota</taxon>
        <taxon>Betaproteobacteria</taxon>
        <taxon>Burkholderiales</taxon>
        <taxon>Burkholderiaceae</taxon>
        <taxon>Robbsia</taxon>
    </lineage>
</organism>
<dbReference type="PANTHER" id="PTHR43183">
    <property type="entry name" value="HYPOTHETICAL DIHYDROXYACID DEHYDRATASE (EUROFUNG)-RELATED"/>
    <property type="match status" value="1"/>
</dbReference>
<evidence type="ECO:0000256" key="2">
    <source>
        <dbReference type="ARBA" id="ARBA00022723"/>
    </source>
</evidence>
<dbReference type="InterPro" id="IPR056740">
    <property type="entry name" value="ILV_EDD_C"/>
</dbReference>
<dbReference type="FunFam" id="3.50.30.80:FF:000001">
    <property type="entry name" value="Dihydroxy-acid dehydratase"/>
    <property type="match status" value="1"/>
</dbReference>
<dbReference type="Pfam" id="PF24877">
    <property type="entry name" value="ILV_EDD_C"/>
    <property type="match status" value="1"/>
</dbReference>
<feature type="domain" description="Dihydroxy-acid/6-phosphogluconate dehydratase C-terminal" evidence="7">
    <location>
        <begin position="365"/>
        <end position="559"/>
    </location>
</feature>
<dbReference type="NCBIfam" id="NF004784">
    <property type="entry name" value="PRK06131.1"/>
    <property type="match status" value="1"/>
</dbReference>
<evidence type="ECO:0000313" key="9">
    <source>
        <dbReference type="Proteomes" id="UP000033618"/>
    </source>
</evidence>
<dbReference type="GO" id="GO:0046872">
    <property type="term" value="F:metal ion binding"/>
    <property type="evidence" value="ECO:0007669"/>
    <property type="project" value="UniProtKB-KW"/>
</dbReference>
<evidence type="ECO:0000256" key="3">
    <source>
        <dbReference type="ARBA" id="ARBA00023004"/>
    </source>
</evidence>
<name>A0A0F5JXY8_9BURK</name>
<evidence type="ECO:0000256" key="1">
    <source>
        <dbReference type="ARBA" id="ARBA00006486"/>
    </source>
</evidence>
<dbReference type="InterPro" id="IPR037237">
    <property type="entry name" value="IlvD/EDD_N"/>
</dbReference>
<dbReference type="Proteomes" id="UP000033618">
    <property type="component" value="Unassembled WGS sequence"/>
</dbReference>